<feature type="compositionally biased region" description="Basic and acidic residues" evidence="1">
    <location>
        <begin position="43"/>
        <end position="53"/>
    </location>
</feature>
<protein>
    <submittedName>
        <fullName evidence="4">Cysteine-rich secretory family protein</fullName>
    </submittedName>
</protein>
<dbReference type="AlphaFoldDB" id="A0AA46DCL4"/>
<reference evidence="4 5" key="1">
    <citation type="submission" date="2019-03" db="EMBL/GenBank/DDBJ databases">
        <title>Genomic Encyclopedia of Type Strains, Phase IV (KMG-IV): sequencing the most valuable type-strain genomes for metagenomic binning, comparative biology and taxonomic classification.</title>
        <authorList>
            <person name="Goeker M."/>
        </authorList>
    </citation>
    <scope>NUCLEOTIDE SEQUENCE [LARGE SCALE GENOMIC DNA]</scope>
    <source>
        <strain evidence="4 5">DSM 15264</strain>
    </source>
</reference>
<dbReference type="Gene3D" id="3.40.33.10">
    <property type="entry name" value="CAP"/>
    <property type="match status" value="1"/>
</dbReference>
<evidence type="ECO:0000259" key="3">
    <source>
        <dbReference type="Pfam" id="PF00188"/>
    </source>
</evidence>
<feature type="domain" description="SCP" evidence="3">
    <location>
        <begin position="86"/>
        <end position="213"/>
    </location>
</feature>
<dbReference type="PANTHER" id="PTHR31157:SF1">
    <property type="entry name" value="SCP DOMAIN-CONTAINING PROTEIN"/>
    <property type="match status" value="1"/>
</dbReference>
<dbReference type="RefSeq" id="WP_243654610.1">
    <property type="nucleotide sequence ID" value="NZ_CP110416.1"/>
</dbReference>
<dbReference type="SUPFAM" id="SSF55797">
    <property type="entry name" value="PR-1-like"/>
    <property type="match status" value="1"/>
</dbReference>
<dbReference type="PANTHER" id="PTHR31157">
    <property type="entry name" value="SCP DOMAIN-CONTAINING PROTEIN"/>
    <property type="match status" value="1"/>
</dbReference>
<gene>
    <name evidence="4" type="ORF">EV676_10850</name>
</gene>
<dbReference type="PROSITE" id="PS51257">
    <property type="entry name" value="PROKAR_LIPOPROTEIN"/>
    <property type="match status" value="1"/>
</dbReference>
<name>A0AA46DCL4_9BURK</name>
<accession>A0AA46DCL4</accession>
<proteinExistence type="predicted"/>
<evidence type="ECO:0000256" key="2">
    <source>
        <dbReference type="SAM" id="SignalP"/>
    </source>
</evidence>
<organism evidence="4 5">
    <name type="scientific">Caldimonas thermodepolymerans</name>
    <dbReference type="NCBI Taxonomy" id="215580"/>
    <lineage>
        <taxon>Bacteria</taxon>
        <taxon>Pseudomonadati</taxon>
        <taxon>Pseudomonadota</taxon>
        <taxon>Betaproteobacteria</taxon>
        <taxon>Burkholderiales</taxon>
        <taxon>Sphaerotilaceae</taxon>
        <taxon>Caldimonas</taxon>
    </lineage>
</organism>
<dbReference type="CDD" id="cd05379">
    <property type="entry name" value="CAP_bacterial"/>
    <property type="match status" value="1"/>
</dbReference>
<keyword evidence="2" id="KW-0732">Signal</keyword>
<dbReference type="EMBL" id="SLXF01000008">
    <property type="protein sequence ID" value="TCP05817.1"/>
    <property type="molecule type" value="Genomic_DNA"/>
</dbReference>
<evidence type="ECO:0000256" key="1">
    <source>
        <dbReference type="SAM" id="MobiDB-lite"/>
    </source>
</evidence>
<feature type="region of interest" description="Disordered" evidence="1">
    <location>
        <begin position="23"/>
        <end position="76"/>
    </location>
</feature>
<feature type="chain" id="PRO_5041267511" evidence="2">
    <location>
        <begin position="24"/>
        <end position="218"/>
    </location>
</feature>
<evidence type="ECO:0000313" key="5">
    <source>
        <dbReference type="Proteomes" id="UP000294772"/>
    </source>
</evidence>
<dbReference type="Proteomes" id="UP000294772">
    <property type="component" value="Unassembled WGS sequence"/>
</dbReference>
<evidence type="ECO:0000313" key="4">
    <source>
        <dbReference type="EMBL" id="TCP05817.1"/>
    </source>
</evidence>
<feature type="compositionally biased region" description="Low complexity" evidence="1">
    <location>
        <begin position="33"/>
        <end position="42"/>
    </location>
</feature>
<dbReference type="InterPro" id="IPR014044">
    <property type="entry name" value="CAP_dom"/>
</dbReference>
<dbReference type="InterPro" id="IPR035940">
    <property type="entry name" value="CAP_sf"/>
</dbReference>
<dbReference type="Pfam" id="PF00188">
    <property type="entry name" value="CAP"/>
    <property type="match status" value="1"/>
</dbReference>
<comment type="caution">
    <text evidence="4">The sequence shown here is derived from an EMBL/GenBank/DDBJ whole genome shotgun (WGS) entry which is preliminary data.</text>
</comment>
<sequence length="218" mass="22058">MQRSKRRSPWVAMLLAAALAACGGGGSPDDDAAAPGSGTGAATDHRGGSDGRTDGNGGDDASGDAPGTPPDVDLGCGLPDFQAEALRLINQHRAAGASCGSAGSFAPAAPVAWDARLAQAAYAHSCDMAEGDFFSHTGSDGSSLGQRVTAAGYRWSGVAENIAAGYPTVAAVVAGWMTSPGHCANLMRPDHRHVGLACVARDGSTYRTYWTLDLATPR</sequence>
<feature type="signal peptide" evidence="2">
    <location>
        <begin position="1"/>
        <end position="23"/>
    </location>
</feature>